<protein>
    <submittedName>
        <fullName evidence="1">7297_t:CDS:1</fullName>
    </submittedName>
</protein>
<keyword evidence="2" id="KW-1185">Reference proteome</keyword>
<dbReference type="EMBL" id="CAJVPW010014478">
    <property type="protein sequence ID" value="CAG8654201.1"/>
    <property type="molecule type" value="Genomic_DNA"/>
</dbReference>
<evidence type="ECO:0000313" key="1">
    <source>
        <dbReference type="EMBL" id="CAG8654201.1"/>
    </source>
</evidence>
<reference evidence="1" key="1">
    <citation type="submission" date="2021-06" db="EMBL/GenBank/DDBJ databases">
        <authorList>
            <person name="Kallberg Y."/>
            <person name="Tangrot J."/>
            <person name="Rosling A."/>
        </authorList>
    </citation>
    <scope>NUCLEOTIDE SEQUENCE</scope>
    <source>
        <strain evidence="1">28 12/20/2015</strain>
    </source>
</reference>
<dbReference type="Proteomes" id="UP000789366">
    <property type="component" value="Unassembled WGS sequence"/>
</dbReference>
<sequence length="70" mass="8086">MFLSQTKRMFPSRTKKIFPSQMFPDQTFLDASENANRDDEVNNDDDIGGDYSFDDDNNDLINHIVNVLIV</sequence>
<comment type="caution">
    <text evidence="1">The sequence shown here is derived from an EMBL/GenBank/DDBJ whole genome shotgun (WGS) entry which is preliminary data.</text>
</comment>
<gene>
    <name evidence="1" type="ORF">SPELUC_LOCUS9030</name>
</gene>
<name>A0ACA9NGC7_9GLOM</name>
<feature type="non-terminal residue" evidence="1">
    <location>
        <position position="70"/>
    </location>
</feature>
<accession>A0ACA9NGC7</accession>
<evidence type="ECO:0000313" key="2">
    <source>
        <dbReference type="Proteomes" id="UP000789366"/>
    </source>
</evidence>
<organism evidence="1 2">
    <name type="scientific">Cetraspora pellucida</name>
    <dbReference type="NCBI Taxonomy" id="1433469"/>
    <lineage>
        <taxon>Eukaryota</taxon>
        <taxon>Fungi</taxon>
        <taxon>Fungi incertae sedis</taxon>
        <taxon>Mucoromycota</taxon>
        <taxon>Glomeromycotina</taxon>
        <taxon>Glomeromycetes</taxon>
        <taxon>Diversisporales</taxon>
        <taxon>Gigasporaceae</taxon>
        <taxon>Cetraspora</taxon>
    </lineage>
</organism>
<proteinExistence type="predicted"/>